<evidence type="ECO:0000313" key="1">
    <source>
        <dbReference type="EMBL" id="ROT40417.1"/>
    </source>
</evidence>
<dbReference type="EMBL" id="ML119052">
    <property type="protein sequence ID" value="ROT40417.1"/>
    <property type="molecule type" value="Genomic_DNA"/>
</dbReference>
<reference evidence="1 2" key="1">
    <citation type="journal article" date="2018" name="Mol. Ecol.">
        <title>The obligate alkalophilic soda-lake fungus Sodiomyces alkalinus has shifted to a protein diet.</title>
        <authorList>
            <person name="Grum-Grzhimaylo A.A."/>
            <person name="Falkoski D.L."/>
            <person name="van den Heuvel J."/>
            <person name="Valero-Jimenez C.A."/>
            <person name="Min B."/>
            <person name="Choi I.G."/>
            <person name="Lipzen A."/>
            <person name="Daum C.G."/>
            <person name="Aanen D.K."/>
            <person name="Tsang A."/>
            <person name="Henrissat B."/>
            <person name="Bilanenko E.N."/>
            <person name="de Vries R.P."/>
            <person name="van Kan J.A.L."/>
            <person name="Grigoriev I.V."/>
            <person name="Debets A.J.M."/>
        </authorList>
    </citation>
    <scope>NUCLEOTIDE SEQUENCE [LARGE SCALE GENOMIC DNA]</scope>
    <source>
        <strain evidence="1 2">F11</strain>
    </source>
</reference>
<keyword evidence="2" id="KW-1185">Reference proteome</keyword>
<organism evidence="1 2">
    <name type="scientific">Sodiomyces alkalinus (strain CBS 110278 / VKM F-3762 / F11)</name>
    <name type="common">Alkaliphilic filamentous fungus</name>
    <dbReference type="NCBI Taxonomy" id="1314773"/>
    <lineage>
        <taxon>Eukaryota</taxon>
        <taxon>Fungi</taxon>
        <taxon>Dikarya</taxon>
        <taxon>Ascomycota</taxon>
        <taxon>Pezizomycotina</taxon>
        <taxon>Sordariomycetes</taxon>
        <taxon>Hypocreomycetidae</taxon>
        <taxon>Glomerellales</taxon>
        <taxon>Plectosphaerellaceae</taxon>
        <taxon>Sodiomyces</taxon>
    </lineage>
</organism>
<evidence type="ECO:0000313" key="2">
    <source>
        <dbReference type="Proteomes" id="UP000272025"/>
    </source>
</evidence>
<sequence>MALHMFVRSLGTSQFFQGRGVLTPSPLSICLTALDQIISPSTHYIHYQINWLARSTPLNVLKTNDARGLPDIRRTNAAIMMPRCGAFGVVVGRRFPNSYIAPCVYNTLKSAVTRWSPVHSSGSGSLPEAAVYKDGVYAGFFHNVTHSAPPGSFSILVSMWDKHHDPSCQTPSAMTP</sequence>
<dbReference type="AlphaFoldDB" id="A0A3N2Q0Y1"/>
<gene>
    <name evidence="1" type="ORF">SODALDRAFT_376205</name>
</gene>
<accession>A0A3N2Q0Y1</accession>
<dbReference type="RefSeq" id="XP_028468223.1">
    <property type="nucleotide sequence ID" value="XM_028614797.1"/>
</dbReference>
<protein>
    <submittedName>
        <fullName evidence="1">Uncharacterized protein</fullName>
    </submittedName>
</protein>
<dbReference type="Proteomes" id="UP000272025">
    <property type="component" value="Unassembled WGS sequence"/>
</dbReference>
<proteinExistence type="predicted"/>
<dbReference type="GeneID" id="39583274"/>
<name>A0A3N2Q0Y1_SODAK</name>